<dbReference type="GO" id="GO:0016989">
    <property type="term" value="F:sigma factor antagonist activity"/>
    <property type="evidence" value="ECO:0007669"/>
    <property type="project" value="TreeGrafter"/>
</dbReference>
<dbReference type="OrthoDB" id="676789at2"/>
<dbReference type="EMBL" id="SJSO01000003">
    <property type="protein sequence ID" value="TCD28673.1"/>
    <property type="molecule type" value="Genomic_DNA"/>
</dbReference>
<keyword evidence="1" id="KW-0812">Transmembrane</keyword>
<dbReference type="PANTHER" id="PTHR30273">
    <property type="entry name" value="PERIPLASMIC SIGNAL SENSOR AND SIGMA FACTOR ACTIVATOR FECR-RELATED"/>
    <property type="match status" value="1"/>
</dbReference>
<dbReference type="Pfam" id="PF04773">
    <property type="entry name" value="FecR"/>
    <property type="match status" value="1"/>
</dbReference>
<dbReference type="Gene3D" id="3.55.50.30">
    <property type="match status" value="1"/>
</dbReference>
<evidence type="ECO:0000259" key="3">
    <source>
        <dbReference type="Pfam" id="PF16344"/>
    </source>
</evidence>
<dbReference type="InterPro" id="IPR012373">
    <property type="entry name" value="Ferrdict_sens_TM"/>
</dbReference>
<comment type="caution">
    <text evidence="4">The sequence shown here is derived from an EMBL/GenBank/DDBJ whole genome shotgun (WGS) entry which is preliminary data.</text>
</comment>
<dbReference type="PIRSF" id="PIRSF018266">
    <property type="entry name" value="FecR"/>
    <property type="match status" value="1"/>
</dbReference>
<dbReference type="Proteomes" id="UP000293925">
    <property type="component" value="Unassembled WGS sequence"/>
</dbReference>
<feature type="domain" description="FecR protein" evidence="2">
    <location>
        <begin position="121"/>
        <end position="215"/>
    </location>
</feature>
<dbReference type="InterPro" id="IPR032508">
    <property type="entry name" value="FecR_C"/>
</dbReference>
<feature type="domain" description="Protein FecR C-terminal" evidence="3">
    <location>
        <begin position="261"/>
        <end position="328"/>
    </location>
</feature>
<proteinExistence type="predicted"/>
<dbReference type="RefSeq" id="WP_131527764.1">
    <property type="nucleotide sequence ID" value="NZ_SJSO01000003.1"/>
</dbReference>
<sequence>MEEQEIYLLITRYLQKETTTEENEVLADWITDSADHEQTFEEIKLTWQHTAQAKNEESTIALTRLKDRINHQADNIAKIKKLTPFKWNLVAASIAVIGLLLVSLIYFLRSNNSVSVTYNLLKTRAGEIKNITLIDGTKVSVGPKSILRYPSAFNSAFRNVSLDGKAYFEVSKNTHQPFRVNTADLSVKVLGTHFNVNASKNQILTTVSLLEGKVEVNLNSDNDDAYLLKPGQELTFNRANQRVFQHNVDSLTALGWMTKTLNLSNDKLSDAAVNIENMYGVKLIFADQPTADTRIYAQFKGDSIEDVLTIICASGNLEYRKQGNKIYISAK</sequence>
<keyword evidence="5" id="KW-1185">Reference proteome</keyword>
<gene>
    <name evidence="4" type="ORF">EZ456_04610</name>
</gene>
<dbReference type="InterPro" id="IPR006860">
    <property type="entry name" value="FecR"/>
</dbReference>
<accession>A0A4R0Q2U3</accession>
<keyword evidence="1" id="KW-1133">Transmembrane helix</keyword>
<evidence type="ECO:0000313" key="5">
    <source>
        <dbReference type="Proteomes" id="UP000293925"/>
    </source>
</evidence>
<dbReference type="Gene3D" id="2.60.120.1440">
    <property type="match status" value="1"/>
</dbReference>
<organism evidence="4 5">
    <name type="scientific">Pedobacter psychrodurus</name>
    <dbReference type="NCBI Taxonomy" id="2530456"/>
    <lineage>
        <taxon>Bacteria</taxon>
        <taxon>Pseudomonadati</taxon>
        <taxon>Bacteroidota</taxon>
        <taxon>Sphingobacteriia</taxon>
        <taxon>Sphingobacteriales</taxon>
        <taxon>Sphingobacteriaceae</taxon>
        <taxon>Pedobacter</taxon>
    </lineage>
</organism>
<dbReference type="Pfam" id="PF16344">
    <property type="entry name" value="FecR_C"/>
    <property type="match status" value="1"/>
</dbReference>
<feature type="transmembrane region" description="Helical" evidence="1">
    <location>
        <begin position="87"/>
        <end position="108"/>
    </location>
</feature>
<dbReference type="PANTHER" id="PTHR30273:SF2">
    <property type="entry name" value="PROTEIN FECR"/>
    <property type="match status" value="1"/>
</dbReference>
<name>A0A4R0Q2U3_9SPHI</name>
<dbReference type="AlphaFoldDB" id="A0A4R0Q2U3"/>
<evidence type="ECO:0000313" key="4">
    <source>
        <dbReference type="EMBL" id="TCD28673.1"/>
    </source>
</evidence>
<evidence type="ECO:0000259" key="2">
    <source>
        <dbReference type="Pfam" id="PF04773"/>
    </source>
</evidence>
<keyword evidence="1" id="KW-0472">Membrane</keyword>
<evidence type="ECO:0000256" key="1">
    <source>
        <dbReference type="SAM" id="Phobius"/>
    </source>
</evidence>
<reference evidence="4 5" key="1">
    <citation type="submission" date="2019-02" db="EMBL/GenBank/DDBJ databases">
        <title>Pedobacter sp. RP-3-21 sp. nov., isolated from Arctic soil.</title>
        <authorList>
            <person name="Dahal R.H."/>
        </authorList>
    </citation>
    <scope>NUCLEOTIDE SEQUENCE [LARGE SCALE GENOMIC DNA]</scope>
    <source>
        <strain evidence="4 5">RP-3-21</strain>
    </source>
</reference>
<protein>
    <submittedName>
        <fullName evidence="4">DUF4974 domain-containing protein</fullName>
    </submittedName>
</protein>